<dbReference type="AlphaFoldDB" id="A0A7Y6A190"/>
<accession>A0A7Y6A190</accession>
<dbReference type="Gene3D" id="3.40.50.2000">
    <property type="entry name" value="Glycogen Phosphorylase B"/>
    <property type="match status" value="1"/>
</dbReference>
<reference evidence="1 2" key="1">
    <citation type="submission" date="2020-05" db="EMBL/GenBank/DDBJ databases">
        <title>Genome Sequencing of Type Strains.</title>
        <authorList>
            <person name="Lemaire J.F."/>
            <person name="Inderbitzin P."/>
            <person name="Gregorio O.A."/>
            <person name="Collins S.B."/>
            <person name="Wespe N."/>
            <person name="Knight-Connoni V."/>
        </authorList>
    </citation>
    <scope>NUCLEOTIDE SEQUENCE [LARGE SCALE GENOMIC DNA]</scope>
    <source>
        <strain evidence="1 2">ATCC 25174</strain>
    </source>
</reference>
<dbReference type="CDD" id="cd01635">
    <property type="entry name" value="Glycosyltransferase_GTB-type"/>
    <property type="match status" value="1"/>
</dbReference>
<keyword evidence="1" id="KW-0808">Transferase</keyword>
<dbReference type="SUPFAM" id="SSF53756">
    <property type="entry name" value="UDP-Glycosyltransferase/glycogen phosphorylase"/>
    <property type="match status" value="1"/>
</dbReference>
<dbReference type="Pfam" id="PF13692">
    <property type="entry name" value="Glyco_trans_1_4"/>
    <property type="match status" value="1"/>
</dbReference>
<proteinExistence type="predicted"/>
<keyword evidence="2" id="KW-1185">Reference proteome</keyword>
<gene>
    <name evidence="1" type="ORF">HP550_06005</name>
</gene>
<dbReference type="PANTHER" id="PTHR46656">
    <property type="entry name" value="PUTATIVE-RELATED"/>
    <property type="match status" value="1"/>
</dbReference>
<organism evidence="1 2">
    <name type="scientific">Cellulomonas humilata</name>
    <dbReference type="NCBI Taxonomy" id="144055"/>
    <lineage>
        <taxon>Bacteria</taxon>
        <taxon>Bacillati</taxon>
        <taxon>Actinomycetota</taxon>
        <taxon>Actinomycetes</taxon>
        <taxon>Micrococcales</taxon>
        <taxon>Cellulomonadaceae</taxon>
        <taxon>Cellulomonas</taxon>
    </lineage>
</organism>
<dbReference type="RefSeq" id="WP_175346685.1">
    <property type="nucleotide sequence ID" value="NZ_JABMCI010000055.1"/>
</dbReference>
<protein>
    <submittedName>
        <fullName evidence="1">Glycosyltransferase</fullName>
    </submittedName>
</protein>
<dbReference type="GO" id="GO:0016740">
    <property type="term" value="F:transferase activity"/>
    <property type="evidence" value="ECO:0007669"/>
    <property type="project" value="UniProtKB-KW"/>
</dbReference>
<dbReference type="Proteomes" id="UP000565724">
    <property type="component" value="Unassembled WGS sequence"/>
</dbReference>
<dbReference type="PANTHER" id="PTHR46656:SF3">
    <property type="entry name" value="PUTATIVE-RELATED"/>
    <property type="match status" value="1"/>
</dbReference>
<comment type="caution">
    <text evidence="1">The sequence shown here is derived from an EMBL/GenBank/DDBJ whole genome shotgun (WGS) entry which is preliminary data.</text>
</comment>
<evidence type="ECO:0000313" key="1">
    <source>
        <dbReference type="EMBL" id="NUU16802.1"/>
    </source>
</evidence>
<dbReference type="EMBL" id="JABMCI010000055">
    <property type="protein sequence ID" value="NUU16802.1"/>
    <property type="molecule type" value="Genomic_DNA"/>
</dbReference>
<name>A0A7Y6A190_9CELL</name>
<sequence>MTVVHGVLVSTAGTAAQARATVASLLSVAPSAAAHVLDVDGTYVPVGDERVLRPADVGIDDGELHRLVVRAEPAELVDQLRPLAARAVARAAGSDKVLLAVAAGVVLLAAPTELVEQAATHGVALVPRTDAPVPHDGRHPDAAELAAAGAYDSALIAVRGDRGELLDAWAAATRPDGGGSAWLDLVAATTPHGTVHGPSTLVSAGSLRPAHVVAERPDGGLSLDGRPVVAVDLSRVDAHAPWLLDVAATEDPRARLSEHPVLAGWVAAQAMTIAAAPVGAGDWDPTTTVLGLAVDAPLRQLYRAAGPDAPDPFAADGSDALLTWLTRSPPDGGPGRYLQALRSVRPDLVQTFPRVPGPDTTGYVDWVVAHAAGEGYPQELLDAAVQAARVARPVTGRPEPGVNVVGFLRGELGIGESARLMVSALRAAGVPYTERSVDLHLASRQRAGVGTEVEPARPGRFDTSILCVNADLTPSIAATVPELLDRTYRIGMWYWEVEEFPASQHGGFAAVDEVWVATDFVQRAIAPHAPVPVRTITPPLPQRRPLPADVTRASLGLPDGVLFLFVFDYLSTFERKNPLGPVEAFTRAFAPGEGPALVLKSINAGRRPAQAEQLRLAVAGRPDIHLLEDYLDADARDALVSLCDCYVSLHRAEGLGLTLAEAMAYGKPVVATAYSGNLQFMTDENSFLVPWTPVRIPPGAEPYPAGSTWAEPDLDAAAALLRRVVDEPEVAAERGARAAQDIATRHSASVSGASVAARLTELAAARRRRSRAHPLAGAQSFARRLAGRLR</sequence>
<evidence type="ECO:0000313" key="2">
    <source>
        <dbReference type="Proteomes" id="UP000565724"/>
    </source>
</evidence>